<dbReference type="InterPro" id="IPR018060">
    <property type="entry name" value="HTH_AraC"/>
</dbReference>
<keyword evidence="2" id="KW-0238">DNA-binding</keyword>
<evidence type="ECO:0000256" key="1">
    <source>
        <dbReference type="ARBA" id="ARBA00023015"/>
    </source>
</evidence>
<dbReference type="EMBL" id="QXEC01000003">
    <property type="protein sequence ID" value="RIV40277.1"/>
    <property type="molecule type" value="Genomic_DNA"/>
</dbReference>
<dbReference type="SMART" id="SM00342">
    <property type="entry name" value="HTH_ARAC"/>
    <property type="match status" value="1"/>
</dbReference>
<dbReference type="PANTHER" id="PTHR46796">
    <property type="entry name" value="HTH-TYPE TRANSCRIPTIONAL ACTIVATOR RHAS-RELATED"/>
    <property type="match status" value="1"/>
</dbReference>
<protein>
    <submittedName>
        <fullName evidence="5">AraC family transcriptional regulator</fullName>
    </submittedName>
</protein>
<dbReference type="SUPFAM" id="SSF46689">
    <property type="entry name" value="Homeodomain-like"/>
    <property type="match status" value="2"/>
</dbReference>
<comment type="caution">
    <text evidence="5">The sequence shown here is derived from an EMBL/GenBank/DDBJ whole genome shotgun (WGS) entry which is preliminary data.</text>
</comment>
<dbReference type="PANTHER" id="PTHR46796:SF2">
    <property type="entry name" value="TRANSCRIPTIONAL REGULATORY PROTEIN"/>
    <property type="match status" value="1"/>
</dbReference>
<dbReference type="GO" id="GO:0003700">
    <property type="term" value="F:DNA-binding transcription factor activity"/>
    <property type="evidence" value="ECO:0007669"/>
    <property type="project" value="InterPro"/>
</dbReference>
<reference evidence="5 6" key="1">
    <citation type="submission" date="2018-08" db="EMBL/GenBank/DDBJ databases">
        <title>Jishengella sp. nov., isolated from a root of Azadirachta indica A. Juss. var. siamensis Valenton.</title>
        <authorList>
            <person name="Kuncharoen N."/>
            <person name="Tanasupawat S."/>
            <person name="Kudo T."/>
            <person name="Ohkuma M."/>
        </authorList>
    </citation>
    <scope>NUCLEOTIDE SEQUENCE [LARGE SCALE GENOMIC DNA]</scope>
    <source>
        <strain evidence="5 6">AZ1-13</strain>
    </source>
</reference>
<name>A0A418MYX2_9ACTN</name>
<sequence>MSDAAERAVLRTIAVMRDRMGDPLTVDDLARAAMFSKFHFTRLFQRVTGISPGRFLSALRLQKAKHLLLSTGMNVADISAEVGYSSVSTFSNRFTRSVGMPPTTYRRRAGYAPVIPVDAGTRIPSNARLSFGLRTAQPHDGALIFAGLFPGPIPEGPPVRCAVLERPGRIRFDAVPLGSWYLLAQSVGPHEMHPAADCACPDRPVAVASHGPIFVRRDSVVSADLVLRPVRALDPPVLLALLDVRTYALAERQTAQGDRPSYLKEGAAA</sequence>
<evidence type="ECO:0000256" key="2">
    <source>
        <dbReference type="ARBA" id="ARBA00023125"/>
    </source>
</evidence>
<feature type="domain" description="HTH araC/xylS-type" evidence="4">
    <location>
        <begin position="10"/>
        <end position="108"/>
    </location>
</feature>
<proteinExistence type="predicted"/>
<dbReference type="AlphaFoldDB" id="A0A418MYX2"/>
<dbReference type="InterPro" id="IPR020449">
    <property type="entry name" value="Tscrpt_reg_AraC-type_HTH"/>
</dbReference>
<evidence type="ECO:0000259" key="4">
    <source>
        <dbReference type="PROSITE" id="PS01124"/>
    </source>
</evidence>
<dbReference type="PROSITE" id="PS00041">
    <property type="entry name" value="HTH_ARAC_FAMILY_1"/>
    <property type="match status" value="1"/>
</dbReference>
<dbReference type="PROSITE" id="PS01124">
    <property type="entry name" value="HTH_ARAC_FAMILY_2"/>
    <property type="match status" value="1"/>
</dbReference>
<dbReference type="Proteomes" id="UP000283832">
    <property type="component" value="Unassembled WGS sequence"/>
</dbReference>
<dbReference type="PRINTS" id="PR00032">
    <property type="entry name" value="HTHARAC"/>
</dbReference>
<keyword evidence="1" id="KW-0805">Transcription regulation</keyword>
<dbReference type="InterPro" id="IPR050204">
    <property type="entry name" value="AraC_XylS_family_regulators"/>
</dbReference>
<dbReference type="Pfam" id="PF12833">
    <property type="entry name" value="HTH_18"/>
    <property type="match status" value="1"/>
</dbReference>
<evidence type="ECO:0000313" key="5">
    <source>
        <dbReference type="EMBL" id="RIV40277.1"/>
    </source>
</evidence>
<dbReference type="InterPro" id="IPR009057">
    <property type="entry name" value="Homeodomain-like_sf"/>
</dbReference>
<dbReference type="InterPro" id="IPR018062">
    <property type="entry name" value="HTH_AraC-typ_CS"/>
</dbReference>
<organism evidence="5 6">
    <name type="scientific">Micromonospora radicis</name>
    <dbReference type="NCBI Taxonomy" id="1894971"/>
    <lineage>
        <taxon>Bacteria</taxon>
        <taxon>Bacillati</taxon>
        <taxon>Actinomycetota</taxon>
        <taxon>Actinomycetes</taxon>
        <taxon>Micromonosporales</taxon>
        <taxon>Micromonosporaceae</taxon>
        <taxon>Micromonospora</taxon>
    </lineage>
</organism>
<dbReference type="GO" id="GO:0043565">
    <property type="term" value="F:sequence-specific DNA binding"/>
    <property type="evidence" value="ECO:0007669"/>
    <property type="project" value="InterPro"/>
</dbReference>
<evidence type="ECO:0000256" key="3">
    <source>
        <dbReference type="ARBA" id="ARBA00023163"/>
    </source>
</evidence>
<dbReference type="Gene3D" id="1.10.10.60">
    <property type="entry name" value="Homeodomain-like"/>
    <property type="match status" value="2"/>
</dbReference>
<keyword evidence="3" id="KW-0804">Transcription</keyword>
<dbReference type="RefSeq" id="WP_119573571.1">
    <property type="nucleotide sequence ID" value="NZ_QXEC01000003.1"/>
</dbReference>
<accession>A0A418MYX2</accession>
<keyword evidence="6" id="KW-1185">Reference proteome</keyword>
<gene>
    <name evidence="5" type="ORF">D2L64_05375</name>
</gene>
<evidence type="ECO:0000313" key="6">
    <source>
        <dbReference type="Proteomes" id="UP000283832"/>
    </source>
</evidence>
<dbReference type="OrthoDB" id="9816011at2"/>